<evidence type="ECO:0000259" key="10">
    <source>
        <dbReference type="Pfam" id="PF03002"/>
    </source>
</evidence>
<reference evidence="11" key="3">
    <citation type="submission" date="2025-09" db="UniProtKB">
        <authorList>
            <consortium name="Ensembl"/>
        </authorList>
    </citation>
    <scope>IDENTIFICATION</scope>
</reference>
<proteinExistence type="inferred from homology"/>
<comment type="similarity">
    <text evidence="2">Belongs to the somatostatin family.</text>
</comment>
<evidence type="ECO:0000313" key="11">
    <source>
        <dbReference type="Ensembl" id="ENSMODP00000003229.3"/>
    </source>
</evidence>
<evidence type="ECO:0000313" key="12">
    <source>
        <dbReference type="Proteomes" id="UP000002280"/>
    </source>
</evidence>
<keyword evidence="5" id="KW-0372">Hormone</keyword>
<dbReference type="GO" id="GO:0007193">
    <property type="term" value="P:adenylate cyclase-inhibiting G protein-coupled receptor signaling pathway"/>
    <property type="evidence" value="ECO:0000318"/>
    <property type="project" value="GO_Central"/>
</dbReference>
<dbReference type="GO" id="GO:0001664">
    <property type="term" value="F:G protein-coupled receptor binding"/>
    <property type="evidence" value="ECO:0000318"/>
    <property type="project" value="GO_Central"/>
</dbReference>
<protein>
    <submittedName>
        <fullName evidence="11">Cortistatin</fullName>
    </submittedName>
</protein>
<dbReference type="GeneTree" id="ENSGT00730000111752"/>
<dbReference type="OMA" id="TRCKNFF"/>
<evidence type="ECO:0000256" key="4">
    <source>
        <dbReference type="ARBA" id="ARBA00022685"/>
    </source>
</evidence>
<evidence type="ECO:0000256" key="9">
    <source>
        <dbReference type="SAM" id="SignalP"/>
    </source>
</evidence>
<sequence>MRSKKMHRSLPLCFLLLVSWAVATASLPLEDSFALKDSQPPKEMADGRKSDFLTFLSSLYAWTSHGGEVPLVGAEDMEFSKREERALPHHVPPRDKIPCKNFFWKTFSSC</sequence>
<dbReference type="InParanoid" id="F7DI29"/>
<evidence type="ECO:0000256" key="1">
    <source>
        <dbReference type="ARBA" id="ARBA00004613"/>
    </source>
</evidence>
<reference evidence="11" key="2">
    <citation type="submission" date="2025-08" db="UniProtKB">
        <authorList>
            <consortium name="Ensembl"/>
        </authorList>
    </citation>
    <scope>IDENTIFICATION</scope>
</reference>
<feature type="disulfide bond" evidence="8">
    <location>
        <begin position="99"/>
        <end position="110"/>
    </location>
</feature>
<dbReference type="GO" id="GO:0030334">
    <property type="term" value="P:regulation of cell migration"/>
    <property type="evidence" value="ECO:0000318"/>
    <property type="project" value="GO_Central"/>
</dbReference>
<dbReference type="PANTHER" id="PTHR10558">
    <property type="entry name" value="SOMATOSTATIN"/>
    <property type="match status" value="1"/>
</dbReference>
<dbReference type="InterPro" id="IPR018142">
    <property type="entry name" value="Somatostatin/Cortistatin_C"/>
</dbReference>
<reference evidence="11 12" key="1">
    <citation type="journal article" date="2007" name="Nature">
        <title>Genome of the marsupial Monodelphis domestica reveals innovation in non-coding sequences.</title>
        <authorList>
            <person name="Mikkelsen T.S."/>
            <person name="Wakefield M.J."/>
            <person name="Aken B."/>
            <person name="Amemiya C.T."/>
            <person name="Chang J.L."/>
            <person name="Duke S."/>
            <person name="Garber M."/>
            <person name="Gentles A.J."/>
            <person name="Goodstadt L."/>
            <person name="Heger A."/>
            <person name="Jurka J."/>
            <person name="Kamal M."/>
            <person name="Mauceli E."/>
            <person name="Searle S.M."/>
            <person name="Sharpe T."/>
            <person name="Baker M.L."/>
            <person name="Batzer M.A."/>
            <person name="Benos P.V."/>
            <person name="Belov K."/>
            <person name="Clamp M."/>
            <person name="Cook A."/>
            <person name="Cuff J."/>
            <person name="Das R."/>
            <person name="Davidow L."/>
            <person name="Deakin J.E."/>
            <person name="Fazzari M.J."/>
            <person name="Glass J.L."/>
            <person name="Grabherr M."/>
            <person name="Greally J.M."/>
            <person name="Gu W."/>
            <person name="Hore T.A."/>
            <person name="Huttley G.A."/>
            <person name="Kleber M."/>
            <person name="Jirtle R.L."/>
            <person name="Koina E."/>
            <person name="Lee J.T."/>
            <person name="Mahony S."/>
            <person name="Marra M.A."/>
            <person name="Miller R.D."/>
            <person name="Nicholls R.D."/>
            <person name="Oda M."/>
            <person name="Papenfuss A.T."/>
            <person name="Parra Z.E."/>
            <person name="Pollock D.D."/>
            <person name="Ray D.A."/>
            <person name="Schein J.E."/>
            <person name="Speed T.P."/>
            <person name="Thompson K."/>
            <person name="VandeBerg J.L."/>
            <person name="Wade C.M."/>
            <person name="Walker J.A."/>
            <person name="Waters P.D."/>
            <person name="Webber C."/>
            <person name="Weidman J.R."/>
            <person name="Xie X."/>
            <person name="Zody M.C."/>
            <person name="Baldwin J."/>
            <person name="Abdouelleil A."/>
            <person name="Abdulkadir J."/>
            <person name="Abebe A."/>
            <person name="Abera B."/>
            <person name="Abreu J."/>
            <person name="Acer S.C."/>
            <person name="Aftuck L."/>
            <person name="Alexander A."/>
            <person name="An P."/>
            <person name="Anderson E."/>
            <person name="Anderson S."/>
            <person name="Arachi H."/>
            <person name="Azer M."/>
            <person name="Bachantsang P."/>
            <person name="Barry A."/>
            <person name="Bayul T."/>
            <person name="Berlin A."/>
            <person name="Bessette D."/>
            <person name="Bloom T."/>
            <person name="Bloom T."/>
            <person name="Boguslavskiy L."/>
            <person name="Bonnet C."/>
            <person name="Boukhgalter B."/>
            <person name="Bourzgui I."/>
            <person name="Brown A."/>
            <person name="Cahill P."/>
            <person name="Channer S."/>
            <person name="Cheshatsang Y."/>
            <person name="Chuda L."/>
            <person name="Citroen M."/>
            <person name="Collymore A."/>
            <person name="Cooke P."/>
            <person name="Costello M."/>
            <person name="D'Aco K."/>
            <person name="Daza R."/>
            <person name="De Haan G."/>
            <person name="DeGray S."/>
            <person name="DeMaso C."/>
            <person name="Dhargay N."/>
            <person name="Dooley K."/>
            <person name="Dooley E."/>
            <person name="Doricent M."/>
            <person name="Dorje P."/>
            <person name="Dorjee K."/>
            <person name="Dupes A."/>
            <person name="Elong R."/>
            <person name="Falk J."/>
            <person name="Farina A."/>
            <person name="Faro S."/>
            <person name="Ferguson D."/>
            <person name="Fisher S."/>
            <person name="Foley C.D."/>
            <person name="Franke A."/>
            <person name="Friedrich D."/>
            <person name="Gadbois L."/>
            <person name="Gearin G."/>
            <person name="Gearin C.R."/>
            <person name="Giannoukos G."/>
            <person name="Goode T."/>
            <person name="Graham J."/>
            <person name="Grandbois E."/>
            <person name="Grewal S."/>
            <person name="Gyaltsen K."/>
            <person name="Hafez N."/>
            <person name="Hagos B."/>
            <person name="Hall J."/>
            <person name="Henson C."/>
            <person name="Hollinger A."/>
            <person name="Honan T."/>
            <person name="Huard M.D."/>
            <person name="Hughes L."/>
            <person name="Hurhula B."/>
            <person name="Husby M.E."/>
            <person name="Kamat A."/>
            <person name="Kanga B."/>
            <person name="Kashin S."/>
            <person name="Khazanovich D."/>
            <person name="Kisner P."/>
            <person name="Lance K."/>
            <person name="Lara M."/>
            <person name="Lee W."/>
            <person name="Lennon N."/>
            <person name="Letendre F."/>
            <person name="LeVine R."/>
            <person name="Lipovsky A."/>
            <person name="Liu X."/>
            <person name="Liu J."/>
            <person name="Liu S."/>
            <person name="Lokyitsang T."/>
            <person name="Lokyitsang Y."/>
            <person name="Lubonja R."/>
            <person name="Lui A."/>
            <person name="MacDonald P."/>
            <person name="Magnisalis V."/>
            <person name="Maru K."/>
            <person name="Matthews C."/>
            <person name="McCusker W."/>
            <person name="McDonough S."/>
            <person name="Mehta T."/>
            <person name="Meldrim J."/>
            <person name="Meneus L."/>
            <person name="Mihai O."/>
            <person name="Mihalev A."/>
            <person name="Mihova T."/>
            <person name="Mittelman R."/>
            <person name="Mlenga V."/>
            <person name="Montmayeur A."/>
            <person name="Mulrain L."/>
            <person name="Navidi A."/>
            <person name="Naylor J."/>
            <person name="Negash T."/>
            <person name="Nguyen T."/>
            <person name="Nguyen N."/>
            <person name="Nicol R."/>
            <person name="Norbu C."/>
            <person name="Norbu N."/>
            <person name="Novod N."/>
            <person name="O'Neill B."/>
            <person name="Osman S."/>
            <person name="Markiewicz E."/>
            <person name="Oyono O.L."/>
            <person name="Patti C."/>
            <person name="Phunkhang P."/>
            <person name="Pierre F."/>
            <person name="Priest M."/>
            <person name="Raghuraman S."/>
            <person name="Rege F."/>
            <person name="Reyes R."/>
            <person name="Rise C."/>
            <person name="Rogov P."/>
            <person name="Ross K."/>
            <person name="Ryan E."/>
            <person name="Settipalli S."/>
            <person name="Shea T."/>
            <person name="Sherpa N."/>
            <person name="Shi L."/>
            <person name="Shih D."/>
            <person name="Sparrow T."/>
            <person name="Spaulding J."/>
            <person name="Stalker J."/>
            <person name="Stange-Thomann N."/>
            <person name="Stavropoulos S."/>
            <person name="Stone C."/>
            <person name="Strader C."/>
            <person name="Tesfaye S."/>
            <person name="Thomson T."/>
            <person name="Thoulutsang Y."/>
            <person name="Thoulutsang D."/>
            <person name="Topham K."/>
            <person name="Topping I."/>
            <person name="Tsamla T."/>
            <person name="Vassiliev H."/>
            <person name="Vo A."/>
            <person name="Wangchuk T."/>
            <person name="Wangdi T."/>
            <person name="Weiand M."/>
            <person name="Wilkinson J."/>
            <person name="Wilson A."/>
            <person name="Yadav S."/>
            <person name="Young G."/>
            <person name="Yu Q."/>
            <person name="Zembek L."/>
            <person name="Zhong D."/>
            <person name="Zimmer A."/>
            <person name="Zwirko Z."/>
            <person name="Jaffe D.B."/>
            <person name="Alvarez P."/>
            <person name="Brockman W."/>
            <person name="Butler J."/>
            <person name="Chin C."/>
            <person name="Gnerre S."/>
            <person name="MacCallum I."/>
            <person name="Graves J.A."/>
            <person name="Ponting C.P."/>
            <person name="Breen M."/>
            <person name="Samollow P.B."/>
            <person name="Lander E.S."/>
            <person name="Lindblad-Toh K."/>
        </authorList>
    </citation>
    <scope>NUCLEOTIDE SEQUENCE [LARGE SCALE GENOMIC DNA]</scope>
</reference>
<dbReference type="STRING" id="13616.ENSMODP00000003229"/>
<evidence type="ECO:0000256" key="3">
    <source>
        <dbReference type="ARBA" id="ARBA00022525"/>
    </source>
</evidence>
<dbReference type="OrthoDB" id="9438385at2759"/>
<dbReference type="CTD" id="1325"/>
<dbReference type="HOGENOM" id="CLU_124515_0_0_1"/>
<feature type="domain" description="Somatostatin/Cortistatin C-terminal" evidence="10">
    <location>
        <begin position="95"/>
        <end position="110"/>
    </location>
</feature>
<dbReference type="InterPro" id="IPR004250">
    <property type="entry name" value="Somatostatin"/>
</dbReference>
<evidence type="ECO:0000256" key="2">
    <source>
        <dbReference type="ARBA" id="ARBA00008327"/>
    </source>
</evidence>
<dbReference type="eggNOG" id="ENOG502SC96">
    <property type="taxonomic scope" value="Eukaryota"/>
</dbReference>
<evidence type="ECO:0000256" key="6">
    <source>
        <dbReference type="ARBA" id="ARBA00022729"/>
    </source>
</evidence>
<gene>
    <name evidence="11" type="primary">CORT</name>
</gene>
<keyword evidence="6 9" id="KW-0732">Signal</keyword>
<accession>F7DI29</accession>
<keyword evidence="7 8" id="KW-1015">Disulfide bond</keyword>
<organism evidence="11 12">
    <name type="scientific">Monodelphis domestica</name>
    <name type="common">Gray short-tailed opossum</name>
    <dbReference type="NCBI Taxonomy" id="13616"/>
    <lineage>
        <taxon>Eukaryota</taxon>
        <taxon>Metazoa</taxon>
        <taxon>Chordata</taxon>
        <taxon>Craniata</taxon>
        <taxon>Vertebrata</taxon>
        <taxon>Euteleostomi</taxon>
        <taxon>Mammalia</taxon>
        <taxon>Metatheria</taxon>
        <taxon>Didelphimorphia</taxon>
        <taxon>Didelphidae</taxon>
        <taxon>Monodelphis</taxon>
    </lineage>
</organism>
<dbReference type="RefSeq" id="XP_007491649.1">
    <property type="nucleotide sequence ID" value="XM_007491587.2"/>
</dbReference>
<evidence type="ECO:0000256" key="8">
    <source>
        <dbReference type="PIRSR" id="PIRSR001814-1"/>
    </source>
</evidence>
<evidence type="ECO:0000256" key="5">
    <source>
        <dbReference type="ARBA" id="ARBA00022702"/>
    </source>
</evidence>
<evidence type="ECO:0000256" key="7">
    <source>
        <dbReference type="ARBA" id="ARBA00023157"/>
    </source>
</evidence>
<dbReference type="PANTHER" id="PTHR10558:SF1">
    <property type="entry name" value="CORTISTATIN"/>
    <property type="match status" value="1"/>
</dbReference>
<dbReference type="PIRSF" id="PIRSF001814">
    <property type="entry name" value="Somatostatin"/>
    <property type="match status" value="1"/>
</dbReference>
<dbReference type="GeneID" id="103104622"/>
<keyword evidence="3" id="KW-0964">Secreted</keyword>
<dbReference type="Pfam" id="PF03002">
    <property type="entry name" value="Somatostatin"/>
    <property type="match status" value="1"/>
</dbReference>
<dbReference type="GO" id="GO:0005184">
    <property type="term" value="F:neuropeptide hormone activity"/>
    <property type="evidence" value="ECO:0000318"/>
    <property type="project" value="GO_Central"/>
</dbReference>
<dbReference type="FunCoup" id="F7DI29">
    <property type="interactions" value="53"/>
</dbReference>
<name>F7DI29_MONDO</name>
<keyword evidence="12" id="KW-1185">Reference proteome</keyword>
<dbReference type="Bgee" id="ENSMODG00000002663">
    <property type="expression patterns" value="Expressed in spinal cord and 4 other cell types or tissues"/>
</dbReference>
<feature type="chain" id="PRO_5003351332" evidence="9">
    <location>
        <begin position="26"/>
        <end position="110"/>
    </location>
</feature>
<comment type="subcellular location">
    <subcellularLocation>
        <location evidence="1">Secreted</location>
    </subcellularLocation>
</comment>
<dbReference type="Proteomes" id="UP000002280">
    <property type="component" value="Chromosome 4"/>
</dbReference>
<dbReference type="Ensembl" id="ENSMODT00000003297.4">
    <property type="protein sequence ID" value="ENSMODP00000003229.3"/>
    <property type="gene ID" value="ENSMODG00000002663.4"/>
</dbReference>
<feature type="signal peptide" evidence="9">
    <location>
        <begin position="1"/>
        <end position="25"/>
    </location>
</feature>
<dbReference type="AlphaFoldDB" id="F7DI29"/>
<dbReference type="GO" id="GO:0005615">
    <property type="term" value="C:extracellular space"/>
    <property type="evidence" value="ECO:0000318"/>
    <property type="project" value="GO_Central"/>
</dbReference>
<dbReference type="KEGG" id="mdo:103104622"/>
<keyword evidence="4" id="KW-0165">Cleavage on pair of basic residues</keyword>